<protein>
    <recommendedName>
        <fullName evidence="2">Putative Flp pilus-assembly TadG-like N-terminal domain-containing protein</fullName>
    </recommendedName>
</protein>
<dbReference type="EMBL" id="WTYZ01000001">
    <property type="protein sequence ID" value="MXO83632.1"/>
    <property type="molecule type" value="Genomic_DNA"/>
</dbReference>
<organism evidence="3 4">
    <name type="scientific">Pontixanthobacter aestiaquae</name>
    <dbReference type="NCBI Taxonomy" id="1509367"/>
    <lineage>
        <taxon>Bacteria</taxon>
        <taxon>Pseudomonadati</taxon>
        <taxon>Pseudomonadota</taxon>
        <taxon>Alphaproteobacteria</taxon>
        <taxon>Sphingomonadales</taxon>
        <taxon>Erythrobacteraceae</taxon>
        <taxon>Pontixanthobacter</taxon>
    </lineage>
</organism>
<feature type="transmembrane region" description="Helical" evidence="1">
    <location>
        <begin position="26"/>
        <end position="45"/>
    </location>
</feature>
<dbReference type="Gene3D" id="3.40.50.410">
    <property type="entry name" value="von Willebrand factor, type A domain"/>
    <property type="match status" value="2"/>
</dbReference>
<dbReference type="AlphaFoldDB" id="A0A844Z8I9"/>
<dbReference type="RefSeq" id="WP_160613969.1">
    <property type="nucleotide sequence ID" value="NZ_JAUFQM010000001.1"/>
</dbReference>
<dbReference type="Proteomes" id="UP000460290">
    <property type="component" value="Unassembled WGS sequence"/>
</dbReference>
<feature type="domain" description="Putative Flp pilus-assembly TadG-like N-terminal" evidence="2">
    <location>
        <begin position="24"/>
        <end position="68"/>
    </location>
</feature>
<evidence type="ECO:0000313" key="3">
    <source>
        <dbReference type="EMBL" id="MXO83632.1"/>
    </source>
</evidence>
<evidence type="ECO:0000259" key="2">
    <source>
        <dbReference type="Pfam" id="PF13400"/>
    </source>
</evidence>
<dbReference type="SUPFAM" id="SSF53300">
    <property type="entry name" value="vWA-like"/>
    <property type="match status" value="1"/>
</dbReference>
<dbReference type="InterPro" id="IPR036465">
    <property type="entry name" value="vWFA_dom_sf"/>
</dbReference>
<name>A0A844Z8I9_9SPHN</name>
<dbReference type="Pfam" id="PF13400">
    <property type="entry name" value="Tad"/>
    <property type="match status" value="1"/>
</dbReference>
<accession>A0A844Z8I9</accession>
<gene>
    <name evidence="3" type="ORF">GRI35_09690</name>
</gene>
<keyword evidence="1" id="KW-0812">Transmembrane</keyword>
<keyword evidence="1" id="KW-1133">Transmembrane helix</keyword>
<comment type="caution">
    <text evidence="3">The sequence shown here is derived from an EMBL/GenBank/DDBJ whole genome shotgun (WGS) entry which is preliminary data.</text>
</comment>
<dbReference type="InterPro" id="IPR028087">
    <property type="entry name" value="Tad_N"/>
</dbReference>
<evidence type="ECO:0000256" key="1">
    <source>
        <dbReference type="SAM" id="Phobius"/>
    </source>
</evidence>
<keyword evidence="1" id="KW-0472">Membrane</keyword>
<reference evidence="3 4" key="1">
    <citation type="submission" date="2019-12" db="EMBL/GenBank/DDBJ databases">
        <title>Genomic-based taxomic classification of the family Erythrobacteraceae.</title>
        <authorList>
            <person name="Xu L."/>
        </authorList>
    </citation>
    <scope>NUCLEOTIDE SEQUENCE [LARGE SCALE GENOMIC DNA]</scope>
    <source>
        <strain evidence="3 4">KCTC 42006</strain>
    </source>
</reference>
<sequence length="635" mass="69416">MFEADANTDRAVGLLRRLAKDRSGNTLALIAAAIVPLLGMVGSGVDMGRAYLASSRLQAACDAGVLAARKKLGTEAPVTGAISPEVAEVGQRFFNLNFSSGAYGSENRQFVMTLENDYAISGDAGVSVPTSVMTIFGFTEIPIKVDCEALLSVRNLDVMMVLDVTGSMRHTNSGDSMSRMESLKSVIRSFHAQLENAKAPDSDIRYGFVPYATNVNVGHLLENGWVTSDWTYQSRVVDGSENYWGPKTTNENWRDVSGDVSAAQEESRYAATYTASVDNSGTWSCPQSTPASTYSSYTEIISTETTTDSNGNEVVTENRRLTQNGKTYWQSLEGQECVVRSQEYTNYVRTYDRVTRQAEQQRSVYEYRPVDLKVAAWRSKLDGCIEERATTEIADYNNVDLAQNLDLDIDTVPTRGDPSTQWRPSNPGVIYARSFNSGGAGSFTPETVRSSQNFANTGTWWFSDCPAKAQKLSVMDEDELNTYLATLAPYGATYHDIGMIWGARLISPTGLFAAENADTNGAERGRHLIFLTDGQTEPYDMAYGAYGVEGLDRRRWSPSSPISLAETVEARFGVACSEVKKRNVTVWVIAFGTNLNQAMLDCAGNGQYFEAGNAEDLNAAFSAIAKSIGDLRISE</sequence>
<dbReference type="OrthoDB" id="7522752at2"/>
<keyword evidence="4" id="KW-1185">Reference proteome</keyword>
<proteinExistence type="predicted"/>
<evidence type="ECO:0000313" key="4">
    <source>
        <dbReference type="Proteomes" id="UP000460290"/>
    </source>
</evidence>